<sequence>MGLGWIFEIILLTTLAFGLGLTSTEQPPLPPSSFLPEINVIWINGWMDGWMDTNFHPTNPNPKRMHCRFVPVHSEIRA</sequence>
<gene>
    <name evidence="2" type="ORF">BO70DRAFT_360340</name>
</gene>
<dbReference type="Proteomes" id="UP000247233">
    <property type="component" value="Unassembled WGS sequence"/>
</dbReference>
<dbReference type="GeneID" id="37064996"/>
<organism evidence="2 3">
    <name type="scientific">Aspergillus heteromorphus CBS 117.55</name>
    <dbReference type="NCBI Taxonomy" id="1448321"/>
    <lineage>
        <taxon>Eukaryota</taxon>
        <taxon>Fungi</taxon>
        <taxon>Dikarya</taxon>
        <taxon>Ascomycota</taxon>
        <taxon>Pezizomycotina</taxon>
        <taxon>Eurotiomycetes</taxon>
        <taxon>Eurotiomycetidae</taxon>
        <taxon>Eurotiales</taxon>
        <taxon>Aspergillaceae</taxon>
        <taxon>Aspergillus</taxon>
        <taxon>Aspergillus subgen. Circumdati</taxon>
    </lineage>
</organism>
<feature type="signal peptide" evidence="1">
    <location>
        <begin position="1"/>
        <end position="18"/>
    </location>
</feature>
<comment type="caution">
    <text evidence="2">The sequence shown here is derived from an EMBL/GenBank/DDBJ whole genome shotgun (WGS) entry which is preliminary data.</text>
</comment>
<evidence type="ECO:0000313" key="3">
    <source>
        <dbReference type="Proteomes" id="UP000247233"/>
    </source>
</evidence>
<evidence type="ECO:0000256" key="1">
    <source>
        <dbReference type="SAM" id="SignalP"/>
    </source>
</evidence>
<keyword evidence="1" id="KW-0732">Signal</keyword>
<dbReference type="AlphaFoldDB" id="A0A317WTZ5"/>
<proteinExistence type="predicted"/>
<name>A0A317WTZ5_9EURO</name>
<dbReference type="RefSeq" id="XP_025401583.1">
    <property type="nucleotide sequence ID" value="XM_025542759.1"/>
</dbReference>
<dbReference type="EMBL" id="MSFL01000006">
    <property type="protein sequence ID" value="PWY87700.1"/>
    <property type="molecule type" value="Genomic_DNA"/>
</dbReference>
<accession>A0A317WTZ5</accession>
<feature type="chain" id="PRO_5016437617" evidence="1">
    <location>
        <begin position="19"/>
        <end position="78"/>
    </location>
</feature>
<evidence type="ECO:0000313" key="2">
    <source>
        <dbReference type="EMBL" id="PWY87700.1"/>
    </source>
</evidence>
<dbReference type="VEuPathDB" id="FungiDB:BO70DRAFT_360340"/>
<keyword evidence="3" id="KW-1185">Reference proteome</keyword>
<reference evidence="2 3" key="1">
    <citation type="submission" date="2016-12" db="EMBL/GenBank/DDBJ databases">
        <title>The genomes of Aspergillus section Nigri reveals drivers in fungal speciation.</title>
        <authorList>
            <consortium name="DOE Joint Genome Institute"/>
            <person name="Vesth T.C."/>
            <person name="Nybo J."/>
            <person name="Theobald S."/>
            <person name="Brandl J."/>
            <person name="Frisvad J.C."/>
            <person name="Nielsen K.F."/>
            <person name="Lyhne E.K."/>
            <person name="Kogle M.E."/>
            <person name="Kuo A."/>
            <person name="Riley R."/>
            <person name="Clum A."/>
            <person name="Nolan M."/>
            <person name="Lipzen A."/>
            <person name="Salamov A."/>
            <person name="Henrissat B."/>
            <person name="Wiebenga A."/>
            <person name="De Vries R.P."/>
            <person name="Grigoriev I.V."/>
            <person name="Mortensen U.H."/>
            <person name="Andersen M.R."/>
            <person name="Baker S.E."/>
        </authorList>
    </citation>
    <scope>NUCLEOTIDE SEQUENCE [LARGE SCALE GENOMIC DNA]</scope>
    <source>
        <strain evidence="2 3">CBS 117.55</strain>
    </source>
</reference>
<protein>
    <submittedName>
        <fullName evidence="2">Uncharacterized protein</fullName>
    </submittedName>
</protein>